<dbReference type="SUPFAM" id="SSF55729">
    <property type="entry name" value="Acyl-CoA N-acyltransferases (Nat)"/>
    <property type="match status" value="1"/>
</dbReference>
<accession>A0A5C3LWS8</accession>
<evidence type="ECO:0000313" key="7">
    <source>
        <dbReference type="EMBL" id="TFK37017.1"/>
    </source>
</evidence>
<dbReference type="GO" id="GO:0015031">
    <property type="term" value="P:protein transport"/>
    <property type="evidence" value="ECO:0007669"/>
    <property type="project" value="UniProtKB-KW"/>
</dbReference>
<dbReference type="SUPFAM" id="SSF51316">
    <property type="entry name" value="Mss4-like"/>
    <property type="match status" value="1"/>
</dbReference>
<keyword evidence="2" id="KW-0344">Guanine-nucleotide releasing factor</keyword>
<evidence type="ECO:0000256" key="2">
    <source>
        <dbReference type="ARBA" id="ARBA00022658"/>
    </source>
</evidence>
<dbReference type="OrthoDB" id="30840at2759"/>
<organism evidence="7 8">
    <name type="scientific">Crucibulum laeve</name>
    <dbReference type="NCBI Taxonomy" id="68775"/>
    <lineage>
        <taxon>Eukaryota</taxon>
        <taxon>Fungi</taxon>
        <taxon>Dikarya</taxon>
        <taxon>Basidiomycota</taxon>
        <taxon>Agaricomycotina</taxon>
        <taxon>Agaricomycetes</taxon>
        <taxon>Agaricomycetidae</taxon>
        <taxon>Agaricales</taxon>
        <taxon>Agaricineae</taxon>
        <taxon>Nidulariaceae</taxon>
        <taxon>Crucibulum</taxon>
    </lineage>
</organism>
<dbReference type="PROSITE" id="PS51186">
    <property type="entry name" value="GNAT"/>
    <property type="match status" value="1"/>
</dbReference>
<dbReference type="InterPro" id="IPR011057">
    <property type="entry name" value="Mss4-like_sf"/>
</dbReference>
<dbReference type="GO" id="GO:0005737">
    <property type="term" value="C:cytoplasm"/>
    <property type="evidence" value="ECO:0007669"/>
    <property type="project" value="TreeGrafter"/>
</dbReference>
<dbReference type="InterPro" id="IPR051635">
    <property type="entry name" value="SNAT-like"/>
</dbReference>
<evidence type="ECO:0000256" key="3">
    <source>
        <dbReference type="ARBA" id="ARBA00022679"/>
    </source>
</evidence>
<dbReference type="InterPro" id="IPR016181">
    <property type="entry name" value="Acyl_CoA_acyltransferase"/>
</dbReference>
<name>A0A5C3LWS8_9AGAR</name>
<dbReference type="InterPro" id="IPR011323">
    <property type="entry name" value="Mss4/transl-control_tumour"/>
</dbReference>
<evidence type="ECO:0000313" key="8">
    <source>
        <dbReference type="Proteomes" id="UP000308652"/>
    </source>
</evidence>
<dbReference type="EMBL" id="ML213610">
    <property type="protein sequence ID" value="TFK37017.1"/>
    <property type="molecule type" value="Genomic_DNA"/>
</dbReference>
<evidence type="ECO:0000256" key="5">
    <source>
        <dbReference type="ARBA" id="ARBA00023315"/>
    </source>
</evidence>
<dbReference type="InterPro" id="IPR007515">
    <property type="entry name" value="Mss4"/>
</dbReference>
<sequence>MLINTAGYPPDEAASFESFSHRQSQAGDLFLGAYLNASGSRELIGYTCSTLSSAETLTHESMSKHVPNSSSVCIHSVCVALSHRRKGVGLRLLKEYVSRLEAARKNGPESYDRILLITHEELRPFYEKAGFEWLGKSNVVHGSKPWYGMSKNLASKTSGIRAEDVSAFPPAQVESRGQQLPPGLWEALQRPSRNRPTTQLISTFRNGIADIISPDPDRQGVSTNKFDLLCPRPDCGSVILKEGAGKWVERASVQMEPADINNPLLPSLPTPPETTQWWLITPSPMAFENIGFTRPIVAQNPGDPKMKLLTCAECDLGPLGWSEEGGSEFWLACSRVGYKA</sequence>
<keyword evidence="1" id="KW-0813">Transport</keyword>
<dbReference type="InterPro" id="IPR000182">
    <property type="entry name" value="GNAT_dom"/>
</dbReference>
<dbReference type="PANTHER" id="PTHR10908:SF0">
    <property type="entry name" value="SEROTONIN N-ACETYLTRANSFERASE"/>
    <property type="match status" value="1"/>
</dbReference>
<dbReference type="PROSITE" id="PS51796">
    <property type="entry name" value="MSS4"/>
    <property type="match status" value="1"/>
</dbReference>
<evidence type="ECO:0000259" key="6">
    <source>
        <dbReference type="PROSITE" id="PS51186"/>
    </source>
</evidence>
<dbReference type="Pfam" id="PF04421">
    <property type="entry name" value="Mss4"/>
    <property type="match status" value="1"/>
</dbReference>
<dbReference type="STRING" id="68775.A0A5C3LWS8"/>
<evidence type="ECO:0000256" key="1">
    <source>
        <dbReference type="ARBA" id="ARBA00022448"/>
    </source>
</evidence>
<dbReference type="Pfam" id="PF13673">
    <property type="entry name" value="Acetyltransf_10"/>
    <property type="match status" value="1"/>
</dbReference>
<dbReference type="Gene3D" id="3.40.630.30">
    <property type="match status" value="1"/>
</dbReference>
<dbReference type="Gene3D" id="2.170.150.10">
    <property type="entry name" value="Metal Binding Protein, Guanine Nucleotide Exchange Factor, Chain A"/>
    <property type="match status" value="1"/>
</dbReference>
<feature type="domain" description="N-acetyltransferase" evidence="6">
    <location>
        <begin position="1"/>
        <end position="154"/>
    </location>
</feature>
<dbReference type="AlphaFoldDB" id="A0A5C3LWS8"/>
<evidence type="ECO:0000256" key="4">
    <source>
        <dbReference type="ARBA" id="ARBA00022927"/>
    </source>
</evidence>
<keyword evidence="4" id="KW-0653">Protein transport</keyword>
<keyword evidence="5 7" id="KW-0012">Acyltransferase</keyword>
<protein>
    <submittedName>
        <fullName evidence="7">Acyl-CoA N-acyltransferase</fullName>
    </submittedName>
</protein>
<reference evidence="7 8" key="1">
    <citation type="journal article" date="2019" name="Nat. Ecol. Evol.">
        <title>Megaphylogeny resolves global patterns of mushroom evolution.</title>
        <authorList>
            <person name="Varga T."/>
            <person name="Krizsan K."/>
            <person name="Foldi C."/>
            <person name="Dima B."/>
            <person name="Sanchez-Garcia M."/>
            <person name="Sanchez-Ramirez S."/>
            <person name="Szollosi G.J."/>
            <person name="Szarkandi J.G."/>
            <person name="Papp V."/>
            <person name="Albert L."/>
            <person name="Andreopoulos W."/>
            <person name="Angelini C."/>
            <person name="Antonin V."/>
            <person name="Barry K.W."/>
            <person name="Bougher N.L."/>
            <person name="Buchanan P."/>
            <person name="Buyck B."/>
            <person name="Bense V."/>
            <person name="Catcheside P."/>
            <person name="Chovatia M."/>
            <person name="Cooper J."/>
            <person name="Damon W."/>
            <person name="Desjardin D."/>
            <person name="Finy P."/>
            <person name="Geml J."/>
            <person name="Haridas S."/>
            <person name="Hughes K."/>
            <person name="Justo A."/>
            <person name="Karasinski D."/>
            <person name="Kautmanova I."/>
            <person name="Kiss B."/>
            <person name="Kocsube S."/>
            <person name="Kotiranta H."/>
            <person name="LaButti K.M."/>
            <person name="Lechner B.E."/>
            <person name="Liimatainen K."/>
            <person name="Lipzen A."/>
            <person name="Lukacs Z."/>
            <person name="Mihaltcheva S."/>
            <person name="Morgado L.N."/>
            <person name="Niskanen T."/>
            <person name="Noordeloos M.E."/>
            <person name="Ohm R.A."/>
            <person name="Ortiz-Santana B."/>
            <person name="Ovrebo C."/>
            <person name="Racz N."/>
            <person name="Riley R."/>
            <person name="Savchenko A."/>
            <person name="Shiryaev A."/>
            <person name="Soop K."/>
            <person name="Spirin V."/>
            <person name="Szebenyi C."/>
            <person name="Tomsovsky M."/>
            <person name="Tulloss R.E."/>
            <person name="Uehling J."/>
            <person name="Grigoriev I.V."/>
            <person name="Vagvolgyi C."/>
            <person name="Papp T."/>
            <person name="Martin F.M."/>
            <person name="Miettinen O."/>
            <person name="Hibbett D.S."/>
            <person name="Nagy L.G."/>
        </authorList>
    </citation>
    <scope>NUCLEOTIDE SEQUENCE [LARGE SCALE GENOMIC DNA]</scope>
    <source>
        <strain evidence="7 8">CBS 166.37</strain>
    </source>
</reference>
<keyword evidence="8" id="KW-1185">Reference proteome</keyword>
<gene>
    <name evidence="7" type="ORF">BDQ12DRAFT_653247</name>
</gene>
<dbReference type="PANTHER" id="PTHR10908">
    <property type="entry name" value="SEROTONIN N-ACETYLTRANSFERASE"/>
    <property type="match status" value="1"/>
</dbReference>
<dbReference type="CDD" id="cd04301">
    <property type="entry name" value="NAT_SF"/>
    <property type="match status" value="1"/>
</dbReference>
<proteinExistence type="predicted"/>
<keyword evidence="3 7" id="KW-0808">Transferase</keyword>
<dbReference type="GO" id="GO:0005085">
    <property type="term" value="F:guanyl-nucleotide exchange factor activity"/>
    <property type="evidence" value="ECO:0007669"/>
    <property type="project" value="UniProtKB-KW"/>
</dbReference>
<dbReference type="GO" id="GO:0004059">
    <property type="term" value="F:aralkylamine N-acetyltransferase activity"/>
    <property type="evidence" value="ECO:0007669"/>
    <property type="project" value="TreeGrafter"/>
</dbReference>
<dbReference type="GO" id="GO:0007264">
    <property type="term" value="P:small GTPase-mediated signal transduction"/>
    <property type="evidence" value="ECO:0007669"/>
    <property type="project" value="InterPro"/>
</dbReference>
<dbReference type="Proteomes" id="UP000308652">
    <property type="component" value="Unassembled WGS sequence"/>
</dbReference>